<evidence type="ECO:0000256" key="2">
    <source>
        <dbReference type="ARBA" id="ARBA00013855"/>
    </source>
</evidence>
<dbReference type="Proteomes" id="UP000029692">
    <property type="component" value="Unassembled WGS sequence"/>
</dbReference>
<sequence length="251" mass="27746">MALRNLGEDFTGGLQTGAASVGRFFKNTLTSVSELASLQKEYDTVVERLQDLEQSLNDFEDVKFENQQLREMLEFKEKSSFETVPAFIVAKNPTSTIEVFTINKGRADGIAEGLPVVALAGDQQALVGRVVDVNTFTSRVLPITSNNHFIAARLQKSRYEGLVSGSGIDRKSLNMDYVDRDARNILSVGDMIITSGLDSIFPRGIQIGTIEEIHAQSWETSIHLSVRPSVSFATLEAVFVLKHAESNQFRE</sequence>
<evidence type="ECO:0000256" key="3">
    <source>
        <dbReference type="ARBA" id="ARBA00022960"/>
    </source>
</evidence>
<dbReference type="eggNOG" id="COG1792">
    <property type="taxonomic scope" value="Bacteria"/>
</dbReference>
<evidence type="ECO:0000259" key="6">
    <source>
        <dbReference type="Pfam" id="PF04085"/>
    </source>
</evidence>
<keyword evidence="8" id="KW-1185">Reference proteome</keyword>
<dbReference type="InterPro" id="IPR007221">
    <property type="entry name" value="MreC"/>
</dbReference>
<protein>
    <recommendedName>
        <fullName evidence="2">Cell shape-determining protein MreC</fullName>
    </recommendedName>
    <alternativeName>
        <fullName evidence="4">Cell shape protein MreC</fullName>
    </alternativeName>
</protein>
<evidence type="ECO:0000256" key="5">
    <source>
        <dbReference type="SAM" id="Coils"/>
    </source>
</evidence>
<name>A0A098R5A5_9SPIO</name>
<organism evidence="7 8">
    <name type="scientific">Spirochaeta lutea</name>
    <dbReference type="NCBI Taxonomy" id="1480694"/>
    <lineage>
        <taxon>Bacteria</taxon>
        <taxon>Pseudomonadati</taxon>
        <taxon>Spirochaetota</taxon>
        <taxon>Spirochaetia</taxon>
        <taxon>Spirochaetales</taxon>
        <taxon>Spirochaetaceae</taxon>
        <taxon>Spirochaeta</taxon>
    </lineage>
</organism>
<keyword evidence="5" id="KW-0175">Coiled coil</keyword>
<feature type="domain" description="Rod shape-determining protein MreC beta-barrel core" evidence="6">
    <location>
        <begin position="88"/>
        <end position="242"/>
    </location>
</feature>
<dbReference type="PANTHER" id="PTHR34138:SF1">
    <property type="entry name" value="CELL SHAPE-DETERMINING PROTEIN MREC"/>
    <property type="match status" value="1"/>
</dbReference>
<evidence type="ECO:0000313" key="7">
    <source>
        <dbReference type="EMBL" id="KGE73922.1"/>
    </source>
</evidence>
<dbReference type="PANTHER" id="PTHR34138">
    <property type="entry name" value="CELL SHAPE-DETERMINING PROTEIN MREC"/>
    <property type="match status" value="1"/>
</dbReference>
<comment type="similarity">
    <text evidence="1">Belongs to the MreC family.</text>
</comment>
<proteinExistence type="inferred from homology"/>
<feature type="coiled-coil region" evidence="5">
    <location>
        <begin position="35"/>
        <end position="62"/>
    </location>
</feature>
<comment type="caution">
    <text evidence="7">The sequence shown here is derived from an EMBL/GenBank/DDBJ whole genome shotgun (WGS) entry which is preliminary data.</text>
</comment>
<dbReference type="InterPro" id="IPR055342">
    <property type="entry name" value="MreC_beta-barrel_core"/>
</dbReference>
<dbReference type="Gene3D" id="2.40.10.340">
    <property type="entry name" value="Rod shape-determining protein MreC, domain 1"/>
    <property type="match status" value="1"/>
</dbReference>
<dbReference type="Pfam" id="PF04085">
    <property type="entry name" value="MreC"/>
    <property type="match status" value="1"/>
</dbReference>
<accession>A0A098R5A5</accession>
<dbReference type="NCBIfam" id="TIGR00219">
    <property type="entry name" value="mreC"/>
    <property type="match status" value="1"/>
</dbReference>
<dbReference type="EMBL" id="JNUP01000001">
    <property type="protein sequence ID" value="KGE73922.1"/>
    <property type="molecule type" value="Genomic_DNA"/>
</dbReference>
<evidence type="ECO:0000256" key="1">
    <source>
        <dbReference type="ARBA" id="ARBA00009369"/>
    </source>
</evidence>
<dbReference type="InterPro" id="IPR042177">
    <property type="entry name" value="Cell/Rod_1"/>
</dbReference>
<dbReference type="Gene3D" id="2.40.10.350">
    <property type="entry name" value="Rod shape-determining protein MreC, domain 2"/>
    <property type="match status" value="1"/>
</dbReference>
<evidence type="ECO:0000256" key="4">
    <source>
        <dbReference type="ARBA" id="ARBA00032089"/>
    </source>
</evidence>
<reference evidence="7 8" key="1">
    <citation type="submission" date="2014-05" db="EMBL/GenBank/DDBJ databases">
        <title>De novo Genome Sequence of Spirocheata sp.</title>
        <authorList>
            <person name="Shivani Y."/>
            <person name="Subhash Y."/>
            <person name="Tushar L."/>
            <person name="Sasikala C."/>
            <person name="Ramana C.V."/>
        </authorList>
    </citation>
    <scope>NUCLEOTIDE SEQUENCE [LARGE SCALE GENOMIC DNA]</scope>
    <source>
        <strain evidence="7 8">JC230</strain>
    </source>
</reference>
<dbReference type="GO" id="GO:0008360">
    <property type="term" value="P:regulation of cell shape"/>
    <property type="evidence" value="ECO:0007669"/>
    <property type="project" value="UniProtKB-KW"/>
</dbReference>
<evidence type="ECO:0000313" key="8">
    <source>
        <dbReference type="Proteomes" id="UP000029692"/>
    </source>
</evidence>
<dbReference type="InterPro" id="IPR042175">
    <property type="entry name" value="Cell/Rod_MreC_2"/>
</dbReference>
<dbReference type="GO" id="GO:0005886">
    <property type="term" value="C:plasma membrane"/>
    <property type="evidence" value="ECO:0007669"/>
    <property type="project" value="TreeGrafter"/>
</dbReference>
<dbReference type="STRING" id="1480694.DC28_01705"/>
<gene>
    <name evidence="7" type="ORF">DC28_01705</name>
</gene>
<dbReference type="PIRSF" id="PIRSF038471">
    <property type="entry name" value="MreC"/>
    <property type="match status" value="1"/>
</dbReference>
<dbReference type="AlphaFoldDB" id="A0A098R5A5"/>
<keyword evidence="3" id="KW-0133">Cell shape</keyword>